<dbReference type="Pfam" id="PF11575">
    <property type="entry name" value="FhuF_C"/>
    <property type="match status" value="1"/>
</dbReference>
<evidence type="ECO:0000313" key="3">
    <source>
        <dbReference type="Proteomes" id="UP000318186"/>
    </source>
</evidence>
<protein>
    <submittedName>
        <fullName evidence="2">Ferric iron reductase FhuF-like transporter</fullName>
    </submittedName>
</protein>
<organism evidence="2 3">
    <name type="scientific">Streptomyces brevispora</name>
    <dbReference type="NCBI Taxonomy" id="887462"/>
    <lineage>
        <taxon>Bacteria</taxon>
        <taxon>Bacillati</taxon>
        <taxon>Actinomycetota</taxon>
        <taxon>Actinomycetes</taxon>
        <taxon>Kitasatosporales</taxon>
        <taxon>Streptomycetaceae</taxon>
        <taxon>Streptomyces</taxon>
    </lineage>
</organism>
<evidence type="ECO:0000313" key="2">
    <source>
        <dbReference type="EMBL" id="TWG07270.1"/>
    </source>
</evidence>
<accession>A0A561V6Q1</accession>
<dbReference type="AlphaFoldDB" id="A0A561V6Q1"/>
<name>A0A561V6Q1_9ACTN</name>
<feature type="domain" description="Ferric siderophore reductase C-terminal" evidence="1">
    <location>
        <begin position="223"/>
        <end position="242"/>
    </location>
</feature>
<dbReference type="InterPro" id="IPR024726">
    <property type="entry name" value="FhuF_C"/>
</dbReference>
<dbReference type="EMBL" id="VIWW01000001">
    <property type="protein sequence ID" value="TWG07270.1"/>
    <property type="molecule type" value="Genomic_DNA"/>
</dbReference>
<proteinExistence type="predicted"/>
<comment type="caution">
    <text evidence="2">The sequence shown here is derived from an EMBL/GenBank/DDBJ whole genome shotgun (WGS) entry which is preliminary data.</text>
</comment>
<sequence length="262" mass="27590">MALLVSAASRQVAGSGAGSTMDEPEAASVGAFFALRATPPQDGGRRALACLYAGEAAPLTSRIDTVAERLGTSERRVAASVAQLGLAARLWSTALGPAALSGRFPDLRAQTLHWDPHRQAPEDLWTESAELLPGTAARIRAVVQYGHLEPLAAAVRRDTAVSSRLLWGNAGSALAGAVRQLIGWARTHGRPDVAARTRTLAAELFDHPDLRDTGTPHGPGFRRRNCCLYYRGPGGGLCGDCVFDSAPGTLARPREGRRPGSV</sequence>
<dbReference type="Proteomes" id="UP000318186">
    <property type="component" value="Unassembled WGS sequence"/>
</dbReference>
<dbReference type="GO" id="GO:0051537">
    <property type="term" value="F:2 iron, 2 sulfur cluster binding"/>
    <property type="evidence" value="ECO:0007669"/>
    <property type="project" value="InterPro"/>
</dbReference>
<reference evidence="2 3" key="1">
    <citation type="submission" date="2019-06" db="EMBL/GenBank/DDBJ databases">
        <title>Sequencing the genomes of 1000 actinobacteria strains.</title>
        <authorList>
            <person name="Klenk H.-P."/>
        </authorList>
    </citation>
    <scope>NUCLEOTIDE SEQUENCE [LARGE SCALE GENOMIC DNA]</scope>
    <source>
        <strain evidence="2 3">DSM 42059</strain>
    </source>
</reference>
<evidence type="ECO:0000259" key="1">
    <source>
        <dbReference type="Pfam" id="PF11575"/>
    </source>
</evidence>
<gene>
    <name evidence="2" type="ORF">FHX80_115775</name>
</gene>